<dbReference type="OrthoDB" id="1166192at2759"/>
<gene>
    <name evidence="2" type="ORF">FRX31_011231</name>
</gene>
<dbReference type="GO" id="GO:0004523">
    <property type="term" value="F:RNA-DNA hybrid ribonuclease activity"/>
    <property type="evidence" value="ECO:0007669"/>
    <property type="project" value="InterPro"/>
</dbReference>
<accession>A0A7J6WP79</accession>
<evidence type="ECO:0000313" key="3">
    <source>
        <dbReference type="Proteomes" id="UP000554482"/>
    </source>
</evidence>
<dbReference type="InterPro" id="IPR002156">
    <property type="entry name" value="RNaseH_domain"/>
</dbReference>
<dbReference type="AlphaFoldDB" id="A0A7J6WP79"/>
<dbReference type="Gene3D" id="3.30.420.10">
    <property type="entry name" value="Ribonuclease H-like superfamily/Ribonuclease H"/>
    <property type="match status" value="1"/>
</dbReference>
<dbReference type="EMBL" id="JABWDY010012335">
    <property type="protein sequence ID" value="KAF5199181.1"/>
    <property type="molecule type" value="Genomic_DNA"/>
</dbReference>
<feature type="domain" description="RNase H type-1" evidence="1">
    <location>
        <begin position="47"/>
        <end position="126"/>
    </location>
</feature>
<dbReference type="Proteomes" id="UP000554482">
    <property type="component" value="Unassembled WGS sequence"/>
</dbReference>
<dbReference type="InterPro" id="IPR036397">
    <property type="entry name" value="RNaseH_sf"/>
</dbReference>
<organism evidence="2 3">
    <name type="scientific">Thalictrum thalictroides</name>
    <name type="common">Rue-anemone</name>
    <name type="synonym">Anemone thalictroides</name>
    <dbReference type="NCBI Taxonomy" id="46969"/>
    <lineage>
        <taxon>Eukaryota</taxon>
        <taxon>Viridiplantae</taxon>
        <taxon>Streptophyta</taxon>
        <taxon>Embryophyta</taxon>
        <taxon>Tracheophyta</taxon>
        <taxon>Spermatophyta</taxon>
        <taxon>Magnoliopsida</taxon>
        <taxon>Ranunculales</taxon>
        <taxon>Ranunculaceae</taxon>
        <taxon>Thalictroideae</taxon>
        <taxon>Thalictrum</taxon>
    </lineage>
</organism>
<dbReference type="Pfam" id="PF13456">
    <property type="entry name" value="RVT_3"/>
    <property type="match status" value="1"/>
</dbReference>
<evidence type="ECO:0000259" key="1">
    <source>
        <dbReference type="Pfam" id="PF13456"/>
    </source>
</evidence>
<name>A0A7J6WP79_THATH</name>
<proteinExistence type="predicted"/>
<dbReference type="GO" id="GO:0003676">
    <property type="term" value="F:nucleic acid binding"/>
    <property type="evidence" value="ECO:0007669"/>
    <property type="project" value="InterPro"/>
</dbReference>
<reference evidence="2 3" key="1">
    <citation type="submission" date="2020-06" db="EMBL/GenBank/DDBJ databases">
        <title>Transcriptomic and genomic resources for Thalictrum thalictroides and T. hernandezii: Facilitating candidate gene discovery in an emerging model plant lineage.</title>
        <authorList>
            <person name="Arias T."/>
            <person name="Riano-Pachon D.M."/>
            <person name="Di Stilio V.S."/>
        </authorList>
    </citation>
    <scope>NUCLEOTIDE SEQUENCE [LARGE SCALE GENOMIC DNA]</scope>
    <source>
        <strain evidence="3">cv. WT478/WT964</strain>
        <tissue evidence="2">Leaves</tissue>
    </source>
</reference>
<evidence type="ECO:0000313" key="2">
    <source>
        <dbReference type="EMBL" id="KAF5199181.1"/>
    </source>
</evidence>
<comment type="caution">
    <text evidence="2">The sequence shown here is derived from an EMBL/GenBank/DDBJ whole genome shotgun (WGS) entry which is preliminary data.</text>
</comment>
<protein>
    <recommendedName>
        <fullName evidence="1">RNase H type-1 domain-containing protein</fullName>
    </recommendedName>
</protein>
<keyword evidence="3" id="KW-1185">Reference proteome</keyword>
<sequence>MVANVLNKQFVHTSSGNSIGDDSVASGPTSVLGTIWILPGLTFLKINVDIKFTSREHRFGIGYICRNANGEFIAAGCFSGSAGRSKQAECAGILAATRWALLNIVRKVVMETGCRFAAEFLKGNAANIDWSSTSTLLKFQICSRALIVLIFSFVTVQEMLLHIN</sequence>